<dbReference type="Proteomes" id="UP000799428">
    <property type="component" value="Unassembled WGS sequence"/>
</dbReference>
<protein>
    <submittedName>
        <fullName evidence="1">Uncharacterized protein</fullName>
    </submittedName>
</protein>
<sequence>MYPHAQHLESTVHASRAGEQAQLEFETIHPWSFLSPKEYPTSSNSFPEPLKFDCSLPRIPWHINSLHARRKHTQIAHDTPSSLQLANQHEMPDERVAERDANLPYSHLAPSVQPFPSGSSTLCSSVLAGASNPTGAETRPSLLSSRKGMYTLGPERTHQNVARPIPISDHLDEENVSIVPHFPDLTRRLEGIIFDINQAKAALENIPWLLEELLKKKKELLDAHSVIETVLGPNLSDLSLSDSHIQRAPRSYDDFVKMIYKDCKHLVPYIDDLSETENYATPSKSRNDRYCKIGRPVGKSPLRIHDGDDPKNNLCSKHKESGFVEQVSQNRMHDPWKCDTLRAAQTEALRSKTSETAVKMVHMRLTGEDLGDSSRGRRDSAREGQFVKLVQYRALERLA</sequence>
<evidence type="ECO:0000313" key="2">
    <source>
        <dbReference type="Proteomes" id="UP000799428"/>
    </source>
</evidence>
<dbReference type="AlphaFoldDB" id="A0A6G1JSE2"/>
<evidence type="ECO:0000313" key="1">
    <source>
        <dbReference type="EMBL" id="KAF2703165.1"/>
    </source>
</evidence>
<keyword evidence="2" id="KW-1185">Reference proteome</keyword>
<reference evidence="1" key="1">
    <citation type="journal article" date="2020" name="Stud. Mycol.">
        <title>101 Dothideomycetes genomes: a test case for predicting lifestyles and emergence of pathogens.</title>
        <authorList>
            <person name="Haridas S."/>
            <person name="Albert R."/>
            <person name="Binder M."/>
            <person name="Bloem J."/>
            <person name="Labutti K."/>
            <person name="Salamov A."/>
            <person name="Andreopoulos B."/>
            <person name="Baker S."/>
            <person name="Barry K."/>
            <person name="Bills G."/>
            <person name="Bluhm B."/>
            <person name="Cannon C."/>
            <person name="Castanera R."/>
            <person name="Culley D."/>
            <person name="Daum C."/>
            <person name="Ezra D."/>
            <person name="Gonzalez J."/>
            <person name="Henrissat B."/>
            <person name="Kuo A."/>
            <person name="Liang C."/>
            <person name="Lipzen A."/>
            <person name="Lutzoni F."/>
            <person name="Magnuson J."/>
            <person name="Mondo S."/>
            <person name="Nolan M."/>
            <person name="Ohm R."/>
            <person name="Pangilinan J."/>
            <person name="Park H.-J."/>
            <person name="Ramirez L."/>
            <person name="Alfaro M."/>
            <person name="Sun H."/>
            <person name="Tritt A."/>
            <person name="Yoshinaga Y."/>
            <person name="Zwiers L.-H."/>
            <person name="Turgeon B."/>
            <person name="Goodwin S."/>
            <person name="Spatafora J."/>
            <person name="Crous P."/>
            <person name="Grigoriev I."/>
        </authorList>
    </citation>
    <scope>NUCLEOTIDE SEQUENCE</scope>
    <source>
        <strain evidence="1">CBS 279.74</strain>
    </source>
</reference>
<proteinExistence type="predicted"/>
<accession>A0A6G1JSE2</accession>
<name>A0A6G1JSE2_9PLEO</name>
<organism evidence="1 2">
    <name type="scientific">Pleomassaria siparia CBS 279.74</name>
    <dbReference type="NCBI Taxonomy" id="1314801"/>
    <lineage>
        <taxon>Eukaryota</taxon>
        <taxon>Fungi</taxon>
        <taxon>Dikarya</taxon>
        <taxon>Ascomycota</taxon>
        <taxon>Pezizomycotina</taxon>
        <taxon>Dothideomycetes</taxon>
        <taxon>Pleosporomycetidae</taxon>
        <taxon>Pleosporales</taxon>
        <taxon>Pleomassariaceae</taxon>
        <taxon>Pleomassaria</taxon>
    </lineage>
</organism>
<dbReference type="EMBL" id="MU005789">
    <property type="protein sequence ID" value="KAF2703165.1"/>
    <property type="molecule type" value="Genomic_DNA"/>
</dbReference>
<gene>
    <name evidence="1" type="ORF">K504DRAFT_451917</name>
</gene>